<organism evidence="4 5">
    <name type="scientific">Paraglomus occultum</name>
    <dbReference type="NCBI Taxonomy" id="144539"/>
    <lineage>
        <taxon>Eukaryota</taxon>
        <taxon>Fungi</taxon>
        <taxon>Fungi incertae sedis</taxon>
        <taxon>Mucoromycota</taxon>
        <taxon>Glomeromycotina</taxon>
        <taxon>Glomeromycetes</taxon>
        <taxon>Paraglomerales</taxon>
        <taxon>Paraglomeraceae</taxon>
        <taxon>Paraglomus</taxon>
    </lineage>
</organism>
<evidence type="ECO:0000256" key="1">
    <source>
        <dbReference type="ARBA" id="ARBA00007274"/>
    </source>
</evidence>
<dbReference type="PROSITE" id="PS00101">
    <property type="entry name" value="HEXAPEP_TRANSFERASES"/>
    <property type="match status" value="1"/>
</dbReference>
<dbReference type="PANTHER" id="PTHR23416">
    <property type="entry name" value="SIALIC ACID SYNTHASE-RELATED"/>
    <property type="match status" value="1"/>
</dbReference>
<dbReference type="SMART" id="SM01266">
    <property type="entry name" value="Mac"/>
    <property type="match status" value="1"/>
</dbReference>
<comment type="caution">
    <text evidence="4">The sequence shown here is derived from an EMBL/GenBank/DDBJ whole genome shotgun (WGS) entry which is preliminary data.</text>
</comment>
<dbReference type="InterPro" id="IPR001451">
    <property type="entry name" value="Hexapep"/>
</dbReference>
<evidence type="ECO:0000313" key="4">
    <source>
        <dbReference type="EMBL" id="CAG8493775.1"/>
    </source>
</evidence>
<dbReference type="InterPro" id="IPR024688">
    <property type="entry name" value="Mac_dom"/>
</dbReference>
<protein>
    <submittedName>
        <fullName evidence="4">7046_t:CDS:1</fullName>
    </submittedName>
</protein>
<dbReference type="EMBL" id="CAJVPJ010000198">
    <property type="protein sequence ID" value="CAG8493775.1"/>
    <property type="molecule type" value="Genomic_DNA"/>
</dbReference>
<dbReference type="InterPro" id="IPR051159">
    <property type="entry name" value="Hexapeptide_acetyltransf"/>
</dbReference>
<dbReference type="CDD" id="cd03357">
    <property type="entry name" value="LbH_MAT_GAT"/>
    <property type="match status" value="1"/>
</dbReference>
<evidence type="ECO:0000259" key="3">
    <source>
        <dbReference type="SMART" id="SM01266"/>
    </source>
</evidence>
<dbReference type="Proteomes" id="UP000789572">
    <property type="component" value="Unassembled WGS sequence"/>
</dbReference>
<dbReference type="Pfam" id="PF00132">
    <property type="entry name" value="Hexapep"/>
    <property type="match status" value="1"/>
</dbReference>
<dbReference type="InterPro" id="IPR011004">
    <property type="entry name" value="Trimer_LpxA-like_sf"/>
</dbReference>
<dbReference type="SUPFAM" id="SSF51161">
    <property type="entry name" value="Trimeric LpxA-like enzymes"/>
    <property type="match status" value="1"/>
</dbReference>
<keyword evidence="2" id="KW-0808">Transferase</keyword>
<dbReference type="AlphaFoldDB" id="A0A9N8ZFD6"/>
<reference evidence="4" key="1">
    <citation type="submission" date="2021-06" db="EMBL/GenBank/DDBJ databases">
        <authorList>
            <person name="Kallberg Y."/>
            <person name="Tangrot J."/>
            <person name="Rosling A."/>
        </authorList>
    </citation>
    <scope>NUCLEOTIDE SEQUENCE</scope>
    <source>
        <strain evidence="4">IA702</strain>
    </source>
</reference>
<evidence type="ECO:0000313" key="5">
    <source>
        <dbReference type="Proteomes" id="UP000789572"/>
    </source>
</evidence>
<keyword evidence="5" id="KW-1185">Reference proteome</keyword>
<feature type="domain" description="Maltose/galactoside acetyltransferase" evidence="3">
    <location>
        <begin position="15"/>
        <end position="72"/>
    </location>
</feature>
<accession>A0A9N8ZFD6</accession>
<dbReference type="GO" id="GO:0008374">
    <property type="term" value="F:O-acyltransferase activity"/>
    <property type="evidence" value="ECO:0007669"/>
    <property type="project" value="TreeGrafter"/>
</dbReference>
<comment type="similarity">
    <text evidence="1">Belongs to the transferase hexapeptide repeat family.</text>
</comment>
<dbReference type="Gene3D" id="2.160.10.10">
    <property type="entry name" value="Hexapeptide repeat proteins"/>
    <property type="match status" value="1"/>
</dbReference>
<dbReference type="GO" id="GO:0016407">
    <property type="term" value="F:acetyltransferase activity"/>
    <property type="evidence" value="ECO:0007669"/>
    <property type="project" value="InterPro"/>
</dbReference>
<proteinExistence type="inferred from homology"/>
<evidence type="ECO:0000256" key="2">
    <source>
        <dbReference type="ARBA" id="ARBA00022679"/>
    </source>
</evidence>
<name>A0A9N8ZFD6_9GLOM</name>
<gene>
    <name evidence="4" type="ORF">POCULU_LOCUS2214</name>
</gene>
<dbReference type="PANTHER" id="PTHR23416:SF23">
    <property type="entry name" value="ACETYLTRANSFERASE C18B11.09C-RELATED"/>
    <property type="match status" value="1"/>
</dbReference>
<sequence length="204" mass="22480">MSIPKDIDPANLTEKEKALAGLPYDANTPELIADRRRARVLMYKFNNNDPSRDDYISERETIIRELFGSIGKAFEIMPPFYCDYVCLSIFLYRTFSDDTILDCNVVEIGDRVRIAPNVSLYAATHSLNPADRLRADFGSAYPIKIGNDVWIGGGAIILPGITIGDGATVGAGSVVTKNVKPYTVVAGNPAKFIKYVENPDQIKN</sequence>
<dbReference type="InterPro" id="IPR018357">
    <property type="entry name" value="Hexapep_transf_CS"/>
</dbReference>
<dbReference type="OrthoDB" id="25818at2759"/>
<dbReference type="Pfam" id="PF12464">
    <property type="entry name" value="Mac"/>
    <property type="match status" value="1"/>
</dbReference>